<gene>
    <name evidence="1" type="ORF">E4L95_09875</name>
</gene>
<organism evidence="1 2">
    <name type="scientific">Paracoccus liaowanqingii</name>
    <dbReference type="NCBI Taxonomy" id="2560053"/>
    <lineage>
        <taxon>Bacteria</taxon>
        <taxon>Pseudomonadati</taxon>
        <taxon>Pseudomonadota</taxon>
        <taxon>Alphaproteobacteria</taxon>
        <taxon>Rhodobacterales</taxon>
        <taxon>Paracoccaceae</taxon>
        <taxon>Paracoccus</taxon>
    </lineage>
</organism>
<sequence>MALKSLIGETFSGQVTFKLNLFRGYTGYDLSLPANGKLSALECVFKNLTRICATFGISSPGKVLQKPTHVFIDNRHGHLL</sequence>
<protein>
    <submittedName>
        <fullName evidence="1">Uncharacterized protein</fullName>
    </submittedName>
</protein>
<keyword evidence="2" id="KW-1185">Reference proteome</keyword>
<proteinExistence type="predicted"/>
<dbReference type="Proteomes" id="UP000297972">
    <property type="component" value="Unassembled WGS sequence"/>
</dbReference>
<comment type="caution">
    <text evidence="1">The sequence shown here is derived from an EMBL/GenBank/DDBJ whole genome shotgun (WGS) entry which is preliminary data.</text>
</comment>
<accession>A0A4Z1C9M5</accession>
<evidence type="ECO:0000313" key="2">
    <source>
        <dbReference type="Proteomes" id="UP000297972"/>
    </source>
</evidence>
<evidence type="ECO:0000313" key="1">
    <source>
        <dbReference type="EMBL" id="TGN61597.1"/>
    </source>
</evidence>
<reference evidence="1 2" key="1">
    <citation type="submission" date="2019-03" db="EMBL/GenBank/DDBJ databases">
        <authorList>
            <person name="Li J."/>
        </authorList>
    </citation>
    <scope>NUCLEOTIDE SEQUENCE [LARGE SCALE GENOMIC DNA]</scope>
    <source>
        <strain evidence="1 2">3058</strain>
    </source>
</reference>
<dbReference type="RefSeq" id="WP_135817480.1">
    <property type="nucleotide sequence ID" value="NZ_SRPG01000078.1"/>
</dbReference>
<dbReference type="EMBL" id="SRPG01000078">
    <property type="protein sequence ID" value="TGN61597.1"/>
    <property type="molecule type" value="Genomic_DNA"/>
</dbReference>
<dbReference type="AlphaFoldDB" id="A0A4Z1C9M5"/>
<name>A0A4Z1C9M5_9RHOB</name>